<evidence type="ECO:0000259" key="1">
    <source>
        <dbReference type="PROSITE" id="PS50162"/>
    </source>
</evidence>
<sequence>DILQGQQTPPPGTPPLCPPPCALPHRESQQPVKVLIVAGSGEKFYKETIILRILVTLGKGGPSQETARELRSSWCSRGSSGSEFGPSIKLTTAVMTSATVEDLFINPRIITRAKITWEMQNTDQERFLHITTGCHQLDDFLGGGIPVRGLTEVTGESGSGKTQLVLQLALYAQLPPISGGLGKGVAYICTESQFSSNRLQQLISHIRNKYPKGPKSYTDNIFVHHVPDMVTAAMGKQSLYGLEGNTAPALGLSWANLVTTRLMLTRTHSFVRTHKLLPQTTVEFNIRKLEVVFCPWLRRKSFSFIVTEKGIEDIAMSTV</sequence>
<dbReference type="GO" id="GO:0000400">
    <property type="term" value="F:four-way junction DNA binding"/>
    <property type="evidence" value="ECO:0007669"/>
    <property type="project" value="TreeGrafter"/>
</dbReference>
<dbReference type="SUPFAM" id="SSF52540">
    <property type="entry name" value="P-loop containing nucleoside triphosphate hydrolases"/>
    <property type="match status" value="1"/>
</dbReference>
<dbReference type="PANTHER" id="PTHR46487:SF1">
    <property type="entry name" value="DNA REPAIR PROTEIN XRCC3"/>
    <property type="match status" value="1"/>
</dbReference>
<evidence type="ECO:0000313" key="3">
    <source>
        <dbReference type="Proteomes" id="UP000747542"/>
    </source>
</evidence>
<evidence type="ECO:0000313" key="2">
    <source>
        <dbReference type="EMBL" id="KAG7153373.1"/>
    </source>
</evidence>
<dbReference type="AlphaFoldDB" id="A0A8J5JEX9"/>
<dbReference type="Proteomes" id="UP000747542">
    <property type="component" value="Unassembled WGS sequence"/>
</dbReference>
<feature type="non-terminal residue" evidence="2">
    <location>
        <position position="1"/>
    </location>
</feature>
<dbReference type="EMBL" id="JAHLQT010047199">
    <property type="protein sequence ID" value="KAG7153373.1"/>
    <property type="molecule type" value="Genomic_DNA"/>
</dbReference>
<feature type="domain" description="RecA family profile 1" evidence="1">
    <location>
        <begin position="126"/>
        <end position="319"/>
    </location>
</feature>
<dbReference type="Pfam" id="PF08423">
    <property type="entry name" value="Rad51"/>
    <property type="match status" value="1"/>
</dbReference>
<gene>
    <name evidence="2" type="primary">XRCC3-L</name>
    <name evidence="2" type="ORF">Hamer_G010684</name>
</gene>
<dbReference type="PROSITE" id="PS50162">
    <property type="entry name" value="RECA_2"/>
    <property type="match status" value="1"/>
</dbReference>
<dbReference type="GO" id="GO:0000722">
    <property type="term" value="P:telomere maintenance via recombination"/>
    <property type="evidence" value="ECO:0007669"/>
    <property type="project" value="TreeGrafter"/>
</dbReference>
<dbReference type="GO" id="GO:0045003">
    <property type="term" value="P:double-strand break repair via synthesis-dependent strand annealing"/>
    <property type="evidence" value="ECO:0007669"/>
    <property type="project" value="TreeGrafter"/>
</dbReference>
<dbReference type="PANTHER" id="PTHR46487">
    <property type="entry name" value="DNA REPAIR PROTEIN XRCC3"/>
    <property type="match status" value="1"/>
</dbReference>
<dbReference type="InterPro" id="IPR013632">
    <property type="entry name" value="Rad51_C"/>
</dbReference>
<dbReference type="Gene3D" id="3.40.50.300">
    <property type="entry name" value="P-loop containing nucleotide triphosphate hydrolases"/>
    <property type="match status" value="2"/>
</dbReference>
<keyword evidence="3" id="KW-1185">Reference proteome</keyword>
<dbReference type="GO" id="GO:0033065">
    <property type="term" value="C:Rad51C-XRCC3 complex"/>
    <property type="evidence" value="ECO:0007669"/>
    <property type="project" value="TreeGrafter"/>
</dbReference>
<protein>
    <submittedName>
        <fullName evidence="2">DNA repair protein XRCC3-like</fullName>
    </submittedName>
</protein>
<organism evidence="2 3">
    <name type="scientific">Homarus americanus</name>
    <name type="common">American lobster</name>
    <dbReference type="NCBI Taxonomy" id="6706"/>
    <lineage>
        <taxon>Eukaryota</taxon>
        <taxon>Metazoa</taxon>
        <taxon>Ecdysozoa</taxon>
        <taxon>Arthropoda</taxon>
        <taxon>Crustacea</taxon>
        <taxon>Multicrustacea</taxon>
        <taxon>Malacostraca</taxon>
        <taxon>Eumalacostraca</taxon>
        <taxon>Eucarida</taxon>
        <taxon>Decapoda</taxon>
        <taxon>Pleocyemata</taxon>
        <taxon>Astacidea</taxon>
        <taxon>Nephropoidea</taxon>
        <taxon>Nephropidae</taxon>
        <taxon>Homarus</taxon>
    </lineage>
</organism>
<name>A0A8J5JEX9_HOMAM</name>
<comment type="caution">
    <text evidence="2">The sequence shown here is derived from an EMBL/GenBank/DDBJ whole genome shotgun (WGS) entry which is preliminary data.</text>
</comment>
<dbReference type="GO" id="GO:0005524">
    <property type="term" value="F:ATP binding"/>
    <property type="evidence" value="ECO:0007669"/>
    <property type="project" value="InterPro"/>
</dbReference>
<accession>A0A8J5JEX9</accession>
<dbReference type="GO" id="GO:0090656">
    <property type="term" value="P:t-circle formation"/>
    <property type="evidence" value="ECO:0007669"/>
    <property type="project" value="TreeGrafter"/>
</dbReference>
<dbReference type="InterPro" id="IPR020588">
    <property type="entry name" value="RecA_ATP-bd"/>
</dbReference>
<dbReference type="InterPro" id="IPR027417">
    <property type="entry name" value="P-loop_NTPase"/>
</dbReference>
<dbReference type="GO" id="GO:0005657">
    <property type="term" value="C:replication fork"/>
    <property type="evidence" value="ECO:0007669"/>
    <property type="project" value="TreeGrafter"/>
</dbReference>
<dbReference type="GO" id="GO:0140664">
    <property type="term" value="F:ATP-dependent DNA damage sensor activity"/>
    <property type="evidence" value="ECO:0007669"/>
    <property type="project" value="InterPro"/>
</dbReference>
<dbReference type="GO" id="GO:0071140">
    <property type="term" value="P:resolution of mitotic recombination intermediates"/>
    <property type="evidence" value="ECO:0007669"/>
    <property type="project" value="TreeGrafter"/>
</dbReference>
<proteinExistence type="predicted"/>
<reference evidence="2" key="1">
    <citation type="journal article" date="2021" name="Sci. Adv.">
        <title>The American lobster genome reveals insights on longevity, neural, and immune adaptations.</title>
        <authorList>
            <person name="Polinski J.M."/>
            <person name="Zimin A.V."/>
            <person name="Clark K.F."/>
            <person name="Kohn A.B."/>
            <person name="Sadowski N."/>
            <person name="Timp W."/>
            <person name="Ptitsyn A."/>
            <person name="Khanna P."/>
            <person name="Romanova D.Y."/>
            <person name="Williams P."/>
            <person name="Greenwood S.J."/>
            <person name="Moroz L.L."/>
            <person name="Walt D.R."/>
            <person name="Bodnar A.G."/>
        </authorList>
    </citation>
    <scope>NUCLEOTIDE SEQUENCE</scope>
    <source>
        <strain evidence="2">GMGI-L3</strain>
    </source>
</reference>